<proteinExistence type="predicted"/>
<feature type="region of interest" description="Disordered" evidence="1">
    <location>
        <begin position="125"/>
        <end position="224"/>
    </location>
</feature>
<name>A0ABN3X5Q7_STRTU</name>
<accession>A0ABN3X5Q7</accession>
<feature type="compositionally biased region" description="Basic residues" evidence="1">
    <location>
        <begin position="213"/>
        <end position="224"/>
    </location>
</feature>
<evidence type="ECO:0000313" key="3">
    <source>
        <dbReference type="Proteomes" id="UP001501102"/>
    </source>
</evidence>
<organism evidence="2 3">
    <name type="scientific">Streptomyces thioluteus</name>
    <dbReference type="NCBI Taxonomy" id="66431"/>
    <lineage>
        <taxon>Bacteria</taxon>
        <taxon>Bacillati</taxon>
        <taxon>Actinomycetota</taxon>
        <taxon>Actinomycetes</taxon>
        <taxon>Kitasatosporales</taxon>
        <taxon>Streptomycetaceae</taxon>
        <taxon>Streptomyces</taxon>
    </lineage>
</organism>
<reference evidence="2 3" key="1">
    <citation type="journal article" date="2019" name="Int. J. Syst. Evol. Microbiol.">
        <title>The Global Catalogue of Microorganisms (GCM) 10K type strain sequencing project: providing services to taxonomists for standard genome sequencing and annotation.</title>
        <authorList>
            <consortium name="The Broad Institute Genomics Platform"/>
            <consortium name="The Broad Institute Genome Sequencing Center for Infectious Disease"/>
            <person name="Wu L."/>
            <person name="Ma J."/>
        </authorList>
    </citation>
    <scope>NUCLEOTIDE SEQUENCE [LARGE SCALE GENOMIC DNA]</scope>
    <source>
        <strain evidence="2 3">JCM 4087</strain>
    </source>
</reference>
<feature type="region of interest" description="Disordered" evidence="1">
    <location>
        <begin position="62"/>
        <end position="95"/>
    </location>
</feature>
<gene>
    <name evidence="2" type="ORF">GCM10020221_35260</name>
</gene>
<feature type="region of interest" description="Disordered" evidence="1">
    <location>
        <begin position="1"/>
        <end position="36"/>
    </location>
</feature>
<feature type="compositionally biased region" description="Low complexity" evidence="1">
    <location>
        <begin position="1"/>
        <end position="16"/>
    </location>
</feature>
<comment type="caution">
    <text evidence="2">The sequence shown here is derived from an EMBL/GenBank/DDBJ whole genome shotgun (WGS) entry which is preliminary data.</text>
</comment>
<keyword evidence="3" id="KW-1185">Reference proteome</keyword>
<dbReference type="Proteomes" id="UP001501102">
    <property type="component" value="Unassembled WGS sequence"/>
</dbReference>
<protein>
    <submittedName>
        <fullName evidence="2">Uncharacterized protein</fullName>
    </submittedName>
</protein>
<evidence type="ECO:0000313" key="2">
    <source>
        <dbReference type="EMBL" id="GAA2936476.1"/>
    </source>
</evidence>
<evidence type="ECO:0000256" key="1">
    <source>
        <dbReference type="SAM" id="MobiDB-lite"/>
    </source>
</evidence>
<dbReference type="EMBL" id="BAAAXZ010000133">
    <property type="protein sequence ID" value="GAA2936476.1"/>
    <property type="molecule type" value="Genomic_DNA"/>
</dbReference>
<sequence length="224" mass="23696">MVANRAAAAGRSASSAGEERLAQVQPQRPGSPRGGVVEMPAELRLVPVQPLRHAEVLAALAGEEEERLRAARGPRPGARAQRRRGAVGVPGDGEPAVGVVRTAGLERPCHVGEVRAGPALQAVGEPPRLLVGRRRGPRGDHQQLVTGGRGEGEGAHRRRRGSLGGDTARGPQAVEKGAEGGAEPVRRTGGDAVPVRRPFHERHRWSSEVPVRRGGRCHRGHGRR</sequence>